<sequence>MLGFVFGMLAQGMDLRSISSTLARYPTTILIIMSGPLVMLLVIIEFVWIKHKKDLDRYLFNQFPTSAVRYNHTPYLKPFHIQQMIKLPDHLIVWPVAKERSIIPTSDHVSCWIIRKADQPTIYDKLSTTYYNNLLKNPKASRWADYWLIDGTKKDD</sequence>
<reference evidence="2 3" key="1">
    <citation type="journal article" date="2012" name="PLoS ONE">
        <title>Functional divergence in the genus oenococcus as predicted by genome sequencing of the newly-described species, Oenococcus kitaharae.</title>
        <authorList>
            <person name="Borneman A.R."/>
            <person name="McCarthy J.M."/>
            <person name="Chambers P.J."/>
            <person name="Bartowsky E.J."/>
        </authorList>
    </citation>
    <scope>NUCLEOTIDE SEQUENCE [LARGE SCALE GENOMIC DNA]</scope>
    <source>
        <strain evidence="3">DSM17330</strain>
    </source>
</reference>
<feature type="transmembrane region" description="Helical" evidence="1">
    <location>
        <begin position="29"/>
        <end position="49"/>
    </location>
</feature>
<evidence type="ECO:0000313" key="3">
    <source>
        <dbReference type="Proteomes" id="UP000004959"/>
    </source>
</evidence>
<dbReference type="PATRIC" id="fig|1045004.4.peg.641"/>
<keyword evidence="3" id="KW-1185">Reference proteome</keyword>
<dbReference type="HOGENOM" id="CLU_1684788_0_0_9"/>
<keyword evidence="1" id="KW-0812">Transmembrane</keyword>
<evidence type="ECO:0000313" key="2">
    <source>
        <dbReference type="EMBL" id="EHN58752.1"/>
    </source>
</evidence>
<dbReference type="Proteomes" id="UP000004959">
    <property type="component" value="Chromosome"/>
</dbReference>
<gene>
    <name evidence="2" type="ORF">OKIT_0641</name>
</gene>
<keyword evidence="1" id="KW-0472">Membrane</keyword>
<dbReference type="AlphaFoldDB" id="G9WJE6"/>
<organism evidence="2 3">
    <name type="scientific">Oenococcus kitaharae DSM 17330</name>
    <dbReference type="NCBI Taxonomy" id="1045004"/>
    <lineage>
        <taxon>Bacteria</taxon>
        <taxon>Bacillati</taxon>
        <taxon>Bacillota</taxon>
        <taxon>Bacilli</taxon>
        <taxon>Lactobacillales</taxon>
        <taxon>Lactobacillaceae</taxon>
        <taxon>Oenococcus</taxon>
    </lineage>
</organism>
<protein>
    <submittedName>
        <fullName evidence="2">Uncharacterized protein</fullName>
    </submittedName>
</protein>
<proteinExistence type="predicted"/>
<name>G9WJE6_9LACO</name>
<dbReference type="STRING" id="336988.NT96_09125"/>
<dbReference type="EMBL" id="AFVZ01000001">
    <property type="protein sequence ID" value="EHN58752.1"/>
    <property type="molecule type" value="Genomic_DNA"/>
</dbReference>
<keyword evidence="1" id="KW-1133">Transmembrane helix</keyword>
<accession>G9WJE6</accession>
<comment type="caution">
    <text evidence="2">The sequence shown here is derived from an EMBL/GenBank/DDBJ whole genome shotgun (WGS) entry which is preliminary data.</text>
</comment>
<evidence type="ECO:0000256" key="1">
    <source>
        <dbReference type="SAM" id="Phobius"/>
    </source>
</evidence>